<sequence>MGNEWYRPSPVVELGPAFFYATKSRTLPYPVLFVITLAILSRFAPLAISPIYKPHNGPYLVNASVAVGGGVGISVYSLSYDPDLVVPGGLEAGRALLSARSYLKADIAPAVYDISVAPFLFQSAIQAIWDAEIKTAVARNTLDCGPSSPLRLWNVSQGNITQGLVALDPSYFSTRLSHNLSLSIAGHEFSGQLTNEPLITPTYLDTILTNATGSVTAVTTVVFLAANGTLEGSQQHITAPSSKSWIASVDVLVCTSNTTLEVSYCSIGQGRIENCSASHTNDLDKYIAHPNAVATILTASPVTAYTQPGESLPIYSVDENIISSQLPFLPHLTDLK</sequence>
<gene>
    <name evidence="2" type="ORF">CVT26_000242</name>
</gene>
<dbReference type="InParanoid" id="A0A409VG88"/>
<dbReference type="Proteomes" id="UP000284706">
    <property type="component" value="Unassembled WGS sequence"/>
</dbReference>
<accession>A0A409VG88</accession>
<dbReference type="OrthoDB" id="3261276at2759"/>
<keyword evidence="1" id="KW-1133">Transmembrane helix</keyword>
<reference evidence="2 3" key="1">
    <citation type="journal article" date="2018" name="Evol. Lett.">
        <title>Horizontal gene cluster transfer increased hallucinogenic mushroom diversity.</title>
        <authorList>
            <person name="Reynolds H.T."/>
            <person name="Vijayakumar V."/>
            <person name="Gluck-Thaler E."/>
            <person name="Korotkin H.B."/>
            <person name="Matheny P.B."/>
            <person name="Slot J.C."/>
        </authorList>
    </citation>
    <scope>NUCLEOTIDE SEQUENCE [LARGE SCALE GENOMIC DNA]</scope>
    <source>
        <strain evidence="2 3">SRW20</strain>
    </source>
</reference>
<name>A0A409VG88_9AGAR</name>
<comment type="caution">
    <text evidence="2">The sequence shown here is derived from an EMBL/GenBank/DDBJ whole genome shotgun (WGS) entry which is preliminary data.</text>
</comment>
<protein>
    <submittedName>
        <fullName evidence="2">Uncharacterized protein</fullName>
    </submittedName>
</protein>
<dbReference type="AlphaFoldDB" id="A0A409VG88"/>
<evidence type="ECO:0000313" key="2">
    <source>
        <dbReference type="EMBL" id="PPQ65282.1"/>
    </source>
</evidence>
<dbReference type="EMBL" id="NHYE01005656">
    <property type="protein sequence ID" value="PPQ65282.1"/>
    <property type="molecule type" value="Genomic_DNA"/>
</dbReference>
<organism evidence="2 3">
    <name type="scientific">Gymnopilus dilepis</name>
    <dbReference type="NCBI Taxonomy" id="231916"/>
    <lineage>
        <taxon>Eukaryota</taxon>
        <taxon>Fungi</taxon>
        <taxon>Dikarya</taxon>
        <taxon>Basidiomycota</taxon>
        <taxon>Agaricomycotina</taxon>
        <taxon>Agaricomycetes</taxon>
        <taxon>Agaricomycetidae</taxon>
        <taxon>Agaricales</taxon>
        <taxon>Agaricineae</taxon>
        <taxon>Hymenogastraceae</taxon>
        <taxon>Gymnopilus</taxon>
    </lineage>
</organism>
<feature type="transmembrane region" description="Helical" evidence="1">
    <location>
        <begin position="59"/>
        <end position="78"/>
    </location>
</feature>
<keyword evidence="1" id="KW-0812">Transmembrane</keyword>
<evidence type="ECO:0000256" key="1">
    <source>
        <dbReference type="SAM" id="Phobius"/>
    </source>
</evidence>
<keyword evidence="1" id="KW-0472">Membrane</keyword>
<feature type="transmembrane region" description="Helical" evidence="1">
    <location>
        <begin position="27"/>
        <end position="47"/>
    </location>
</feature>
<proteinExistence type="predicted"/>
<evidence type="ECO:0000313" key="3">
    <source>
        <dbReference type="Proteomes" id="UP000284706"/>
    </source>
</evidence>
<keyword evidence="3" id="KW-1185">Reference proteome</keyword>